<keyword evidence="7" id="KW-0732">Signal</keyword>
<dbReference type="Proteomes" id="UP000079169">
    <property type="component" value="Unplaced"/>
</dbReference>
<evidence type="ECO:0000256" key="4">
    <source>
        <dbReference type="ARBA" id="ARBA00022801"/>
    </source>
</evidence>
<sequence>MVSTHGLPIGLCLSIWLSMSLSQDLDVNNTLGIVHVNIVAKYTRVQLVSKDDPKLNTLAKTHRKHSSRSGDLQTNANKLNINKEAVGEFDIVKKGQQQNDLEQQGGLNEHRIPENSTNYVMSVASQNSVIQNFKIDIGGRIVGGRDVNPGEVPYIVSLSLYGNLYCGGSLISLQWFLSARHCFVTENLVWNQFNPLIIAGSIYRNYKEQKRQPQLNEIALIYWHSDADLAMVKLKEPFRQTTFVKPLDYYTARETNYINDVLSKTDRSEMSIVSGFGVTFQRDKDGSQLSPGERTPPILQTIELPLISKWECIGFVGDRSVHEDSIVCTTNKTEKPEDACQGDSGGPLVYKDKLLGIVSWGIGCALGYPGVYVRVDHYDPWIQSVKNNGDNAGGMHSPENDPKIDFIHHKFGHATCLNQTYGILVGVLVLLCWFL</sequence>
<dbReference type="PRINTS" id="PR00722">
    <property type="entry name" value="CHYMOTRYPSIN"/>
</dbReference>
<feature type="chain" id="PRO_5010240849" evidence="7">
    <location>
        <begin position="23"/>
        <end position="435"/>
    </location>
</feature>
<evidence type="ECO:0000259" key="8">
    <source>
        <dbReference type="PROSITE" id="PS50240"/>
    </source>
</evidence>
<dbReference type="KEGG" id="dci:103517087"/>
<dbReference type="RefSeq" id="XP_008480324.1">
    <property type="nucleotide sequence ID" value="XM_008482102.2"/>
</dbReference>
<dbReference type="PROSITE" id="PS00135">
    <property type="entry name" value="TRYPSIN_SER"/>
    <property type="match status" value="1"/>
</dbReference>
<evidence type="ECO:0000313" key="10">
    <source>
        <dbReference type="RefSeq" id="XP_008480324.1"/>
    </source>
</evidence>
<dbReference type="InterPro" id="IPR033116">
    <property type="entry name" value="TRYPSIN_SER"/>
</dbReference>
<dbReference type="InterPro" id="IPR009003">
    <property type="entry name" value="Peptidase_S1_PA"/>
</dbReference>
<comment type="similarity">
    <text evidence="2">Belongs to the peptidase S1 family.</text>
</comment>
<organism evidence="9 10">
    <name type="scientific">Diaphorina citri</name>
    <name type="common">Asian citrus psyllid</name>
    <dbReference type="NCBI Taxonomy" id="121845"/>
    <lineage>
        <taxon>Eukaryota</taxon>
        <taxon>Metazoa</taxon>
        <taxon>Ecdysozoa</taxon>
        <taxon>Arthropoda</taxon>
        <taxon>Hexapoda</taxon>
        <taxon>Insecta</taxon>
        <taxon>Pterygota</taxon>
        <taxon>Neoptera</taxon>
        <taxon>Paraneoptera</taxon>
        <taxon>Hemiptera</taxon>
        <taxon>Sternorrhyncha</taxon>
        <taxon>Psylloidea</taxon>
        <taxon>Psyllidae</taxon>
        <taxon>Diaphorininae</taxon>
        <taxon>Diaphorina</taxon>
    </lineage>
</organism>
<dbReference type="CDD" id="cd00190">
    <property type="entry name" value="Tryp_SPc"/>
    <property type="match status" value="1"/>
</dbReference>
<reference evidence="10" key="1">
    <citation type="submission" date="2025-08" db="UniProtKB">
        <authorList>
            <consortium name="RefSeq"/>
        </authorList>
    </citation>
    <scope>IDENTIFICATION</scope>
</reference>
<dbReference type="Pfam" id="PF00089">
    <property type="entry name" value="Trypsin"/>
    <property type="match status" value="1"/>
</dbReference>
<dbReference type="SMART" id="SM00020">
    <property type="entry name" value="Tryp_SPc"/>
    <property type="match status" value="1"/>
</dbReference>
<dbReference type="AlphaFoldDB" id="A0A1S3DEG8"/>
<keyword evidence="9" id="KW-1185">Reference proteome</keyword>
<evidence type="ECO:0000256" key="3">
    <source>
        <dbReference type="ARBA" id="ARBA00022670"/>
    </source>
</evidence>
<evidence type="ECO:0000256" key="1">
    <source>
        <dbReference type="ARBA" id="ARBA00004239"/>
    </source>
</evidence>
<keyword evidence="5" id="KW-0720">Serine protease</keyword>
<dbReference type="PANTHER" id="PTHR24276:SF98">
    <property type="entry name" value="FI18310P1-RELATED"/>
    <property type="match status" value="1"/>
</dbReference>
<dbReference type="InterPro" id="IPR001254">
    <property type="entry name" value="Trypsin_dom"/>
</dbReference>
<dbReference type="PANTHER" id="PTHR24276">
    <property type="entry name" value="POLYSERASE-RELATED"/>
    <property type="match status" value="1"/>
</dbReference>
<dbReference type="InterPro" id="IPR043504">
    <property type="entry name" value="Peptidase_S1_PA_chymotrypsin"/>
</dbReference>
<gene>
    <name evidence="10" type="primary">LOC103517087</name>
</gene>
<dbReference type="InterPro" id="IPR050430">
    <property type="entry name" value="Peptidase_S1"/>
</dbReference>
<dbReference type="SUPFAM" id="SSF50494">
    <property type="entry name" value="Trypsin-like serine proteases"/>
    <property type="match status" value="1"/>
</dbReference>
<evidence type="ECO:0000256" key="5">
    <source>
        <dbReference type="ARBA" id="ARBA00022825"/>
    </source>
</evidence>
<dbReference type="STRING" id="121845.A0A1S3DEG8"/>
<dbReference type="PROSITE" id="PS50240">
    <property type="entry name" value="TRYPSIN_DOM"/>
    <property type="match status" value="1"/>
</dbReference>
<dbReference type="GeneID" id="103517087"/>
<evidence type="ECO:0000256" key="2">
    <source>
        <dbReference type="ARBA" id="ARBA00007664"/>
    </source>
</evidence>
<accession>A0A1S3DEG8</accession>
<protein>
    <submittedName>
        <fullName evidence="10">Trypsin-3-like</fullName>
    </submittedName>
</protein>
<evidence type="ECO:0000313" key="9">
    <source>
        <dbReference type="Proteomes" id="UP000079169"/>
    </source>
</evidence>
<dbReference type="GO" id="GO:0005576">
    <property type="term" value="C:extracellular region"/>
    <property type="evidence" value="ECO:0007669"/>
    <property type="project" value="UniProtKB-SubCell"/>
</dbReference>
<dbReference type="InterPro" id="IPR001314">
    <property type="entry name" value="Peptidase_S1A"/>
</dbReference>
<dbReference type="OMA" id="YYTARET"/>
<evidence type="ECO:0000256" key="7">
    <source>
        <dbReference type="SAM" id="SignalP"/>
    </source>
</evidence>
<keyword evidence="6" id="KW-1015">Disulfide bond</keyword>
<feature type="signal peptide" evidence="7">
    <location>
        <begin position="1"/>
        <end position="22"/>
    </location>
</feature>
<feature type="domain" description="Peptidase S1" evidence="8">
    <location>
        <begin position="141"/>
        <end position="387"/>
    </location>
</feature>
<evidence type="ECO:0000256" key="6">
    <source>
        <dbReference type="ARBA" id="ARBA00023157"/>
    </source>
</evidence>
<comment type="subcellular location">
    <subcellularLocation>
        <location evidence="1">Secreted</location>
        <location evidence="1">Extracellular space</location>
    </subcellularLocation>
</comment>
<dbReference type="PaxDb" id="121845-A0A1S3DEG8"/>
<proteinExistence type="inferred from homology"/>
<keyword evidence="3" id="KW-0645">Protease</keyword>
<keyword evidence="4" id="KW-0378">Hydrolase</keyword>
<dbReference type="FunFam" id="2.40.10.10:FF:000036">
    <property type="entry name" value="Trypsin beta"/>
    <property type="match status" value="1"/>
</dbReference>
<dbReference type="GO" id="GO:0006508">
    <property type="term" value="P:proteolysis"/>
    <property type="evidence" value="ECO:0007669"/>
    <property type="project" value="UniProtKB-KW"/>
</dbReference>
<dbReference type="GO" id="GO:0004252">
    <property type="term" value="F:serine-type endopeptidase activity"/>
    <property type="evidence" value="ECO:0007669"/>
    <property type="project" value="InterPro"/>
</dbReference>
<name>A0A1S3DEG8_DIACI</name>
<dbReference type="Gene3D" id="2.40.10.10">
    <property type="entry name" value="Trypsin-like serine proteases"/>
    <property type="match status" value="2"/>
</dbReference>